<name>A0A1G2T1H2_9BACT</name>
<sequence length="140" mass="15920">MKVILSLLQWRILRYIISGGTAAVANLSILFVLVHFLDVWYLISSVISYALAILVSFLMQKYFTFNDFTRDRIGKQGILHVGIQIFNLCLNTLLMYLLVDPAGVHYLLAQVISAGSIAVYSFFFYKHMVFAPAVVYNKTE</sequence>
<evidence type="ECO:0000256" key="4">
    <source>
        <dbReference type="ARBA" id="ARBA00022989"/>
    </source>
</evidence>
<evidence type="ECO:0000259" key="7">
    <source>
        <dbReference type="Pfam" id="PF04138"/>
    </source>
</evidence>
<dbReference type="Proteomes" id="UP000178612">
    <property type="component" value="Unassembled WGS sequence"/>
</dbReference>
<evidence type="ECO:0000313" key="9">
    <source>
        <dbReference type="Proteomes" id="UP000178612"/>
    </source>
</evidence>
<evidence type="ECO:0000256" key="1">
    <source>
        <dbReference type="ARBA" id="ARBA00004141"/>
    </source>
</evidence>
<organism evidence="8 9">
    <name type="scientific">Candidatus Zambryskibacteria bacterium RIFCSPHIGHO2_01_FULL_49_18</name>
    <dbReference type="NCBI Taxonomy" id="1802740"/>
    <lineage>
        <taxon>Bacteria</taxon>
        <taxon>Candidatus Zambryskiibacteriota</taxon>
    </lineage>
</organism>
<dbReference type="EMBL" id="MHVJ01000013">
    <property type="protein sequence ID" value="OHA91136.1"/>
    <property type="molecule type" value="Genomic_DNA"/>
</dbReference>
<feature type="transmembrane region" description="Helical" evidence="6">
    <location>
        <begin position="12"/>
        <end position="33"/>
    </location>
</feature>
<proteinExistence type="inferred from homology"/>
<keyword evidence="4 6" id="KW-1133">Transmembrane helix</keyword>
<protein>
    <recommendedName>
        <fullName evidence="7">GtrA/DPMS transmembrane domain-containing protein</fullName>
    </recommendedName>
</protein>
<dbReference type="PANTHER" id="PTHR38459">
    <property type="entry name" value="PROPHAGE BACTOPRENOL-LINKED GLUCOSE TRANSLOCASE HOMOLOG"/>
    <property type="match status" value="1"/>
</dbReference>
<evidence type="ECO:0000256" key="3">
    <source>
        <dbReference type="ARBA" id="ARBA00022692"/>
    </source>
</evidence>
<accession>A0A1G2T1H2</accession>
<dbReference type="InterPro" id="IPR007267">
    <property type="entry name" value="GtrA_DPMS_TM"/>
</dbReference>
<dbReference type="InterPro" id="IPR051401">
    <property type="entry name" value="GtrA_CellWall_Glycosyl"/>
</dbReference>
<feature type="transmembrane region" description="Helical" evidence="6">
    <location>
        <begin position="78"/>
        <end position="98"/>
    </location>
</feature>
<dbReference type="GO" id="GO:0005886">
    <property type="term" value="C:plasma membrane"/>
    <property type="evidence" value="ECO:0007669"/>
    <property type="project" value="TreeGrafter"/>
</dbReference>
<reference evidence="8 9" key="1">
    <citation type="journal article" date="2016" name="Nat. Commun.">
        <title>Thousands of microbial genomes shed light on interconnected biogeochemical processes in an aquifer system.</title>
        <authorList>
            <person name="Anantharaman K."/>
            <person name="Brown C.T."/>
            <person name="Hug L.A."/>
            <person name="Sharon I."/>
            <person name="Castelle C.J."/>
            <person name="Probst A.J."/>
            <person name="Thomas B.C."/>
            <person name="Singh A."/>
            <person name="Wilkins M.J."/>
            <person name="Karaoz U."/>
            <person name="Brodie E.L."/>
            <person name="Williams K.H."/>
            <person name="Hubbard S.S."/>
            <person name="Banfield J.F."/>
        </authorList>
    </citation>
    <scope>NUCLEOTIDE SEQUENCE [LARGE SCALE GENOMIC DNA]</scope>
</reference>
<comment type="caution">
    <text evidence="8">The sequence shown here is derived from an EMBL/GenBank/DDBJ whole genome shotgun (WGS) entry which is preliminary data.</text>
</comment>
<evidence type="ECO:0000313" key="8">
    <source>
        <dbReference type="EMBL" id="OHA91136.1"/>
    </source>
</evidence>
<dbReference type="GO" id="GO:0000271">
    <property type="term" value="P:polysaccharide biosynthetic process"/>
    <property type="evidence" value="ECO:0007669"/>
    <property type="project" value="InterPro"/>
</dbReference>
<feature type="domain" description="GtrA/DPMS transmembrane" evidence="7">
    <location>
        <begin position="14"/>
        <end position="130"/>
    </location>
</feature>
<feature type="transmembrane region" description="Helical" evidence="6">
    <location>
        <begin position="39"/>
        <end position="58"/>
    </location>
</feature>
<comment type="subcellular location">
    <subcellularLocation>
        <location evidence="1">Membrane</location>
        <topology evidence="1">Multi-pass membrane protein</topology>
    </subcellularLocation>
</comment>
<keyword evidence="3 6" id="KW-0812">Transmembrane</keyword>
<comment type="similarity">
    <text evidence="2">Belongs to the GtrA family.</text>
</comment>
<keyword evidence="5 6" id="KW-0472">Membrane</keyword>
<feature type="transmembrane region" description="Helical" evidence="6">
    <location>
        <begin position="104"/>
        <end position="125"/>
    </location>
</feature>
<evidence type="ECO:0000256" key="6">
    <source>
        <dbReference type="SAM" id="Phobius"/>
    </source>
</evidence>
<dbReference type="PANTHER" id="PTHR38459:SF1">
    <property type="entry name" value="PROPHAGE BACTOPRENOL-LINKED GLUCOSE TRANSLOCASE HOMOLOG"/>
    <property type="match status" value="1"/>
</dbReference>
<evidence type="ECO:0000256" key="5">
    <source>
        <dbReference type="ARBA" id="ARBA00023136"/>
    </source>
</evidence>
<dbReference type="Pfam" id="PF04138">
    <property type="entry name" value="GtrA_DPMS_TM"/>
    <property type="match status" value="1"/>
</dbReference>
<evidence type="ECO:0000256" key="2">
    <source>
        <dbReference type="ARBA" id="ARBA00009399"/>
    </source>
</evidence>
<dbReference type="AlphaFoldDB" id="A0A1G2T1H2"/>
<gene>
    <name evidence="8" type="ORF">A2758_01510</name>
</gene>